<reference evidence="1" key="1">
    <citation type="submission" date="2014-09" db="EMBL/GenBank/DDBJ databases">
        <authorList>
            <person name="Magalhaes I.L.F."/>
            <person name="Oliveira U."/>
            <person name="Santos F.R."/>
            <person name="Vidigal T.H.D.A."/>
            <person name="Brescovit A.D."/>
            <person name="Santos A.J."/>
        </authorList>
    </citation>
    <scope>NUCLEOTIDE SEQUENCE</scope>
    <source>
        <tissue evidence="1">Shoot tissue taken approximately 20 cm above the soil surface</tissue>
    </source>
</reference>
<accession>A0A0A8YMJ6</accession>
<proteinExistence type="predicted"/>
<organism evidence="1">
    <name type="scientific">Arundo donax</name>
    <name type="common">Giant reed</name>
    <name type="synonym">Donax arundinaceus</name>
    <dbReference type="NCBI Taxonomy" id="35708"/>
    <lineage>
        <taxon>Eukaryota</taxon>
        <taxon>Viridiplantae</taxon>
        <taxon>Streptophyta</taxon>
        <taxon>Embryophyta</taxon>
        <taxon>Tracheophyta</taxon>
        <taxon>Spermatophyta</taxon>
        <taxon>Magnoliopsida</taxon>
        <taxon>Liliopsida</taxon>
        <taxon>Poales</taxon>
        <taxon>Poaceae</taxon>
        <taxon>PACMAD clade</taxon>
        <taxon>Arundinoideae</taxon>
        <taxon>Arundineae</taxon>
        <taxon>Arundo</taxon>
    </lineage>
</organism>
<dbReference type="AlphaFoldDB" id="A0A0A8YMJ6"/>
<evidence type="ECO:0000313" key="1">
    <source>
        <dbReference type="EMBL" id="JAD27844.1"/>
    </source>
</evidence>
<protein>
    <submittedName>
        <fullName evidence="1">Uncharacterized protein</fullName>
    </submittedName>
</protein>
<reference evidence="1" key="2">
    <citation type="journal article" date="2015" name="Data Brief">
        <title>Shoot transcriptome of the giant reed, Arundo donax.</title>
        <authorList>
            <person name="Barrero R.A."/>
            <person name="Guerrero F.D."/>
            <person name="Moolhuijzen P."/>
            <person name="Goolsby J.A."/>
            <person name="Tidwell J."/>
            <person name="Bellgard S.E."/>
            <person name="Bellgard M.I."/>
        </authorList>
    </citation>
    <scope>NUCLEOTIDE SEQUENCE</scope>
    <source>
        <tissue evidence="1">Shoot tissue taken approximately 20 cm above the soil surface</tissue>
    </source>
</reference>
<dbReference type="EMBL" id="GBRH01270051">
    <property type="protein sequence ID" value="JAD27844.1"/>
    <property type="molecule type" value="Transcribed_RNA"/>
</dbReference>
<name>A0A0A8YMJ6_ARUDO</name>
<sequence>MHRCNYKSLKHIRLDIVLLWYAAN</sequence>